<reference evidence="2" key="1">
    <citation type="journal article" date="2017" name="Nat. Ecol. Evol.">
        <title>Genome expansion and lineage-specific genetic innovations in the forest pathogenic fungi Armillaria.</title>
        <authorList>
            <person name="Sipos G."/>
            <person name="Prasanna A.N."/>
            <person name="Walter M.C."/>
            <person name="O'Connor E."/>
            <person name="Balint B."/>
            <person name="Krizsan K."/>
            <person name="Kiss B."/>
            <person name="Hess J."/>
            <person name="Varga T."/>
            <person name="Slot J."/>
            <person name="Riley R."/>
            <person name="Boka B."/>
            <person name="Rigling D."/>
            <person name="Barry K."/>
            <person name="Lee J."/>
            <person name="Mihaltcheva S."/>
            <person name="LaButti K."/>
            <person name="Lipzen A."/>
            <person name="Waldron R."/>
            <person name="Moloney N.M."/>
            <person name="Sperisen C."/>
            <person name="Kredics L."/>
            <person name="Vagvoelgyi C."/>
            <person name="Patrignani A."/>
            <person name="Fitzpatrick D."/>
            <person name="Nagy I."/>
            <person name="Doyle S."/>
            <person name="Anderson J.B."/>
            <person name="Grigoriev I.V."/>
            <person name="Gueldener U."/>
            <person name="Muensterkoetter M."/>
            <person name="Nagy L.G."/>
        </authorList>
    </citation>
    <scope>NUCLEOTIDE SEQUENCE [LARGE SCALE GENOMIC DNA]</scope>
    <source>
        <strain evidence="2">Ar21-2</strain>
    </source>
</reference>
<organism evidence="1 2">
    <name type="scientific">Armillaria gallica</name>
    <name type="common">Bulbous honey fungus</name>
    <name type="synonym">Armillaria bulbosa</name>
    <dbReference type="NCBI Taxonomy" id="47427"/>
    <lineage>
        <taxon>Eukaryota</taxon>
        <taxon>Fungi</taxon>
        <taxon>Dikarya</taxon>
        <taxon>Basidiomycota</taxon>
        <taxon>Agaricomycotina</taxon>
        <taxon>Agaricomycetes</taxon>
        <taxon>Agaricomycetidae</taxon>
        <taxon>Agaricales</taxon>
        <taxon>Marasmiineae</taxon>
        <taxon>Physalacriaceae</taxon>
        <taxon>Armillaria</taxon>
    </lineage>
</organism>
<accession>A0A2H3E0D6</accession>
<dbReference type="EMBL" id="KZ293655">
    <property type="protein sequence ID" value="PBK94013.1"/>
    <property type="molecule type" value="Genomic_DNA"/>
</dbReference>
<protein>
    <submittedName>
        <fullName evidence="1">Uncharacterized protein</fullName>
    </submittedName>
</protein>
<dbReference type="InParanoid" id="A0A2H3E0D6"/>
<gene>
    <name evidence="1" type="ORF">ARMGADRAFT_113830</name>
</gene>
<name>A0A2H3E0D6_ARMGA</name>
<dbReference type="AlphaFoldDB" id="A0A2H3E0D6"/>
<proteinExistence type="predicted"/>
<dbReference type="Proteomes" id="UP000217790">
    <property type="component" value="Unassembled WGS sequence"/>
</dbReference>
<sequence length="163" mass="17922">MFILGQIKALVDAGPTDKFPVPIPQATREPAASVVLCRLVNGCFISVERNRRVPGMPKTNHLDVPFHCQADAARHPQLHTTGTTVPDPEPESDPNAYYCKYCTLRVGATIRQRACPAADGKERNNFMPLDYSDVPSWDSISHHDSFSLSAESISSSHHRAKGI</sequence>
<evidence type="ECO:0000313" key="1">
    <source>
        <dbReference type="EMBL" id="PBK94013.1"/>
    </source>
</evidence>
<evidence type="ECO:0000313" key="2">
    <source>
        <dbReference type="Proteomes" id="UP000217790"/>
    </source>
</evidence>
<keyword evidence="2" id="KW-1185">Reference proteome</keyword>